<dbReference type="Gramene" id="KOM38027">
    <property type="protein sequence ID" value="KOM38027"/>
    <property type="gene ID" value="LR48_Vigan03g140900"/>
</dbReference>
<accession>A0A0L9U5V0</accession>
<reference evidence="2" key="1">
    <citation type="journal article" date="2015" name="Proc. Natl. Acad. Sci. U.S.A.">
        <title>Genome sequencing of adzuki bean (Vigna angularis) provides insight into high starch and low fat accumulation and domestication.</title>
        <authorList>
            <person name="Yang K."/>
            <person name="Tian Z."/>
            <person name="Chen C."/>
            <person name="Luo L."/>
            <person name="Zhao B."/>
            <person name="Wang Z."/>
            <person name="Yu L."/>
            <person name="Li Y."/>
            <person name="Sun Y."/>
            <person name="Li W."/>
            <person name="Chen Y."/>
            <person name="Li Y."/>
            <person name="Zhang Y."/>
            <person name="Ai D."/>
            <person name="Zhao J."/>
            <person name="Shang C."/>
            <person name="Ma Y."/>
            <person name="Wu B."/>
            <person name="Wang M."/>
            <person name="Gao L."/>
            <person name="Sun D."/>
            <person name="Zhang P."/>
            <person name="Guo F."/>
            <person name="Wang W."/>
            <person name="Li Y."/>
            <person name="Wang J."/>
            <person name="Varshney R.K."/>
            <person name="Wang J."/>
            <person name="Ling H.Q."/>
            <person name="Wan P."/>
        </authorList>
    </citation>
    <scope>NUCLEOTIDE SEQUENCE</scope>
    <source>
        <strain evidence="2">cv. Jingnong 6</strain>
    </source>
</reference>
<dbReference type="Proteomes" id="UP000053144">
    <property type="component" value="Chromosome 3"/>
</dbReference>
<protein>
    <submittedName>
        <fullName evidence="1">Uncharacterized protein</fullName>
    </submittedName>
</protein>
<gene>
    <name evidence="1" type="ORF">LR48_Vigan03g140900</name>
</gene>
<dbReference type="AlphaFoldDB" id="A0A0L9U5V0"/>
<organism evidence="1 2">
    <name type="scientific">Phaseolus angularis</name>
    <name type="common">Azuki bean</name>
    <name type="synonym">Vigna angularis</name>
    <dbReference type="NCBI Taxonomy" id="3914"/>
    <lineage>
        <taxon>Eukaryota</taxon>
        <taxon>Viridiplantae</taxon>
        <taxon>Streptophyta</taxon>
        <taxon>Embryophyta</taxon>
        <taxon>Tracheophyta</taxon>
        <taxon>Spermatophyta</taxon>
        <taxon>Magnoliopsida</taxon>
        <taxon>eudicotyledons</taxon>
        <taxon>Gunneridae</taxon>
        <taxon>Pentapetalae</taxon>
        <taxon>rosids</taxon>
        <taxon>fabids</taxon>
        <taxon>Fabales</taxon>
        <taxon>Fabaceae</taxon>
        <taxon>Papilionoideae</taxon>
        <taxon>50 kb inversion clade</taxon>
        <taxon>NPAAA clade</taxon>
        <taxon>indigoferoid/millettioid clade</taxon>
        <taxon>Phaseoleae</taxon>
        <taxon>Vigna</taxon>
    </lineage>
</organism>
<evidence type="ECO:0000313" key="2">
    <source>
        <dbReference type="Proteomes" id="UP000053144"/>
    </source>
</evidence>
<sequence>MKSFSAILSGEQRWIATEQRWWRAVVMESSGGGEQRWWRAAAMKSGGGELRRWRATIGRSITLRWREMRRRNECLPHILALDAKLGPENFCFFTNGQKPSVNLSVMSSSEIMSGKILALFTDDQKPSTNPSVMCMSLTDDLIEVNYRSKNRDLGTVGEILEFLEPSEHYPGK</sequence>
<evidence type="ECO:0000313" key="1">
    <source>
        <dbReference type="EMBL" id="KOM38027.1"/>
    </source>
</evidence>
<name>A0A0L9U5V0_PHAAN</name>
<proteinExistence type="predicted"/>
<dbReference type="EMBL" id="CM003373">
    <property type="protein sequence ID" value="KOM38027.1"/>
    <property type="molecule type" value="Genomic_DNA"/>
</dbReference>